<organism evidence="1 2">
    <name type="scientific">Pyropia yezoensis</name>
    <name type="common">Susabi-nori</name>
    <name type="synonym">Porphyra yezoensis</name>
    <dbReference type="NCBI Taxonomy" id="2788"/>
    <lineage>
        <taxon>Eukaryota</taxon>
        <taxon>Rhodophyta</taxon>
        <taxon>Bangiophyceae</taxon>
        <taxon>Bangiales</taxon>
        <taxon>Bangiaceae</taxon>
        <taxon>Pyropia</taxon>
    </lineage>
</organism>
<comment type="caution">
    <text evidence="1">The sequence shown here is derived from an EMBL/GenBank/DDBJ whole genome shotgun (WGS) entry which is preliminary data.</text>
</comment>
<proteinExistence type="predicted"/>
<dbReference type="EMBL" id="CM020619">
    <property type="protein sequence ID" value="KAK1864344.1"/>
    <property type="molecule type" value="Genomic_DNA"/>
</dbReference>
<sequence length="1439" mass="140840">MARPSMDVDRLPAGGGGGGAPAAAPTRRRFTVTGLSCGRCVGRVTAAVGGLPGVTGVEVELETGAMAVTYASAAAAASPAASPAAVVAAVVALGKGAALVDGGGAGDGPAPADDTRAYTVVGMTCGRCVAAVRRVVGALPGVTGVAVDLEAGGMEVVWGGEAAAGTPAEPTQRDTAVVRAVAGVGKAATRVGVAAAAGGPPPTATRRADAGGVDKDGEDDRAVVVKGGGRRPSDAALSSTEAAVKRRRVRRFNCGCGKTTCCCSTEKVLDKDVGVFVMQHSTGAVQTSPLSSVTDPDWVDDDVPGACGGSGGLCGDKLDLSAPAMKVKAAGVDASVTAAGGAGGGGGDAAAAAAAAREAGGPWEVRLAVAGMTCASCVGKAEATLTALPGVAAARVNLLSGRASITVTAAALVDGAALAAALGHVGYTATVVARGDAAAAGADTAFLRFASAAAATEAVALLRAMPGVAAAELLRGGAIVGGGDTTAGGPAAAAELGEEDSIDDAERVGAPAAAAADPLAASGGEGGEAGVRHGRWALHPAWCGLPWHRGGGRDAPTVLRVTVPPPARQVTGGAGGGGGHSRLDLEELLSSDADSLTEEEGAAAGRAARKGAAPAGAPPRGGGGGGDGRWSGEVVSPKIAAVMAFAETTGAHLPFTVTSPTDVAGSAGDDPQAALRRTALHYLHLFLFASVFTVPLFVLTMVVRHVPAVGRVLHASIVGGRSVPLLDVVAWVLASPVQFLAGAGFYRGSYYALRRRRASMDVLIALGTSVAYGFSVAVVLFNASRPAGDGLAEATVFETAALLITIVLFGKWLETLAKGRAAAGVSALAALAPSEATVADDTGRAVLKEGVPVGLLSPGDVVWVRPGAKFPVDGVLVGSGGGDGGGGAGNAGPTDVPLAVDESMLTGEARPVAKAPGDDVYGGTLNASSALAVVRATAGGADGVLSRIVALVDAAQTARAPIEAFADRVSAVFVPAVVAFAIATFALWYGFAVGGVLPASYTDSEGNVLFALLFSLAVLVIACPCALGLATPSAVMVATAVGAARGILFKGGGEALQAAAGLGAVLFDKTGTLTEGRPRVTSALRLDGDGDGVEARREEAAAYGADARPVPPATWAAVAAAETVSEHPLARALVAHVRDGLGIPADATVAQSEAFAGRGLVADLADGRSVAVGSRAWVTDRAAAAGVGGGGAWAPAPRVAAALDAWAARGATVVLAAVDGRPVAAVAIEDALRPDAAAVVAHLTAAGVAVWMVTGDAPATAAAVAGRLGIPPDHTVAGALPWTKTDAVTAARAAVAGRGGHRGRRRVAFVGDGINDAPALAAADVGVAMGAGSAAAAESAGIVLVRSALADVAVAAHLAGVAFRRIRWNYVWALGYNVAALPVAAGALYPALGRRLPPFMAAVAMAASSICVVASSLALRWYKPPVVKGVDGGGEQVFA</sequence>
<dbReference type="Proteomes" id="UP000798662">
    <property type="component" value="Chromosome 2"/>
</dbReference>
<protein>
    <submittedName>
        <fullName evidence="1">Uncharacterized protein</fullName>
    </submittedName>
</protein>
<evidence type="ECO:0000313" key="1">
    <source>
        <dbReference type="EMBL" id="KAK1864344.1"/>
    </source>
</evidence>
<gene>
    <name evidence="1" type="ORF">I4F81_006892</name>
</gene>
<evidence type="ECO:0000313" key="2">
    <source>
        <dbReference type="Proteomes" id="UP000798662"/>
    </source>
</evidence>
<accession>A0ACC3C2I7</accession>
<name>A0ACC3C2I7_PYRYE</name>
<reference evidence="1" key="1">
    <citation type="submission" date="2019-11" db="EMBL/GenBank/DDBJ databases">
        <title>Nori genome reveals adaptations in red seaweeds to the harsh intertidal environment.</title>
        <authorList>
            <person name="Wang D."/>
            <person name="Mao Y."/>
        </authorList>
    </citation>
    <scope>NUCLEOTIDE SEQUENCE</scope>
    <source>
        <tissue evidence="1">Gametophyte</tissue>
    </source>
</reference>
<keyword evidence="2" id="KW-1185">Reference proteome</keyword>